<keyword evidence="7" id="KW-0067">ATP-binding</keyword>
<dbReference type="Gene3D" id="3.90.226.10">
    <property type="entry name" value="2-enoyl-CoA Hydratase, Chain A, domain 1"/>
    <property type="match status" value="1"/>
</dbReference>
<keyword evidence="5" id="KW-0547">Nucleotide-binding</keyword>
<dbReference type="EMBL" id="JAAZON010000007">
    <property type="protein sequence ID" value="NMC61568.1"/>
    <property type="molecule type" value="Genomic_DNA"/>
</dbReference>
<keyword evidence="8" id="KW-0443">Lipid metabolism</keyword>
<dbReference type="SUPFAM" id="SSF52096">
    <property type="entry name" value="ClpP/crotonase"/>
    <property type="match status" value="1"/>
</dbReference>
<keyword evidence="12" id="KW-0436">Ligase</keyword>
<evidence type="ECO:0000256" key="3">
    <source>
        <dbReference type="ARBA" id="ARBA00022516"/>
    </source>
</evidence>
<dbReference type="GO" id="GO:0016743">
    <property type="term" value="F:carboxyl- or carbamoyltransferase activity"/>
    <property type="evidence" value="ECO:0007669"/>
    <property type="project" value="InterPro"/>
</dbReference>
<organism evidence="12 13">
    <name type="scientific">SAR324 cluster bacterium</name>
    <dbReference type="NCBI Taxonomy" id="2024889"/>
    <lineage>
        <taxon>Bacteria</taxon>
        <taxon>Deltaproteobacteria</taxon>
        <taxon>SAR324 cluster</taxon>
    </lineage>
</organism>
<dbReference type="Pfam" id="PF03255">
    <property type="entry name" value="ACCA"/>
    <property type="match status" value="1"/>
</dbReference>
<keyword evidence="6" id="KW-0276">Fatty acid metabolism</keyword>
<evidence type="ECO:0000313" key="13">
    <source>
        <dbReference type="Proteomes" id="UP000524246"/>
    </source>
</evidence>
<dbReference type="NCBIfam" id="TIGR00513">
    <property type="entry name" value="accA"/>
    <property type="match status" value="1"/>
</dbReference>
<evidence type="ECO:0000256" key="5">
    <source>
        <dbReference type="ARBA" id="ARBA00022741"/>
    </source>
</evidence>
<sequence>TEVKHPLDFEKALVELEVELELLRDEISAGNSARRDEFAKLERKFVKLRDDIFGKLTPFQRVQLSRHFDRPSSLDFIKMVFTDFIEFSGDRGFGDDPAIVGGTAKIGETPIMVVGHEKGKTTQERLKRNFGMANPEGYRKALRLFKLAEKFQLPLITFIDTPGAYPGIGAEERGQSEAIARNLFEMAKLETPSISIVVGEGGSGGALGLGVTDRILMMENSSYSVISPEGCASILWHGAGENPLANVAQATEMMQVTAQDLKRREIIDEIIPEPAGGAHTNRKEAAELLRSVLVRNLELLEHTPIPELLEKRYQKYRRIGVFTVEK</sequence>
<dbReference type="HAMAP" id="MF_00823">
    <property type="entry name" value="AcetylCoA_CT_alpha"/>
    <property type="match status" value="1"/>
</dbReference>
<dbReference type="GO" id="GO:0009317">
    <property type="term" value="C:acetyl-CoA carboxylase complex"/>
    <property type="evidence" value="ECO:0007669"/>
    <property type="project" value="InterPro"/>
</dbReference>
<comment type="catalytic activity">
    <reaction evidence="10">
        <text>N(6)-carboxybiotinyl-L-lysyl-[protein] + acetyl-CoA = N(6)-biotinyl-L-lysyl-[protein] + malonyl-CoA</text>
        <dbReference type="Rhea" id="RHEA:54728"/>
        <dbReference type="Rhea" id="RHEA-COMP:10505"/>
        <dbReference type="Rhea" id="RHEA-COMP:10506"/>
        <dbReference type="ChEBI" id="CHEBI:57288"/>
        <dbReference type="ChEBI" id="CHEBI:57384"/>
        <dbReference type="ChEBI" id="CHEBI:83144"/>
        <dbReference type="ChEBI" id="CHEBI:83145"/>
        <dbReference type="EC" id="2.1.3.15"/>
    </reaction>
</comment>
<keyword evidence="3" id="KW-0444">Lipid biosynthesis</keyword>
<dbReference type="GO" id="GO:0003989">
    <property type="term" value="F:acetyl-CoA carboxylase activity"/>
    <property type="evidence" value="ECO:0007669"/>
    <property type="project" value="InterPro"/>
</dbReference>
<dbReference type="UniPathway" id="UPA00655">
    <property type="reaction ID" value="UER00711"/>
</dbReference>
<evidence type="ECO:0000259" key="11">
    <source>
        <dbReference type="PROSITE" id="PS50989"/>
    </source>
</evidence>
<keyword evidence="4 12" id="KW-0808">Transferase</keyword>
<keyword evidence="9" id="KW-0275">Fatty acid biosynthesis</keyword>
<comment type="caution">
    <text evidence="12">The sequence shown here is derived from an EMBL/GenBank/DDBJ whole genome shotgun (WGS) entry which is preliminary data.</text>
</comment>
<feature type="domain" description="CoA carboxyltransferase C-terminal" evidence="11">
    <location>
        <begin position="40"/>
        <end position="299"/>
    </location>
</feature>
<dbReference type="PANTHER" id="PTHR42853:SF3">
    <property type="entry name" value="ACETYL-COENZYME A CARBOXYLASE CARBOXYL TRANSFERASE SUBUNIT ALPHA, CHLOROPLASTIC"/>
    <property type="match status" value="1"/>
</dbReference>
<dbReference type="Proteomes" id="UP000524246">
    <property type="component" value="Unassembled WGS sequence"/>
</dbReference>
<dbReference type="NCBIfam" id="NF041504">
    <property type="entry name" value="AccA_sub"/>
    <property type="match status" value="1"/>
</dbReference>
<proteinExistence type="inferred from homology"/>
<dbReference type="PRINTS" id="PR01069">
    <property type="entry name" value="ACCCTRFRASEA"/>
</dbReference>
<dbReference type="GO" id="GO:2001295">
    <property type="term" value="P:malonyl-CoA biosynthetic process"/>
    <property type="evidence" value="ECO:0007669"/>
    <property type="project" value="UniProtKB-UniPathway"/>
</dbReference>
<dbReference type="InterPro" id="IPR001095">
    <property type="entry name" value="Acetyl_CoA_COase_a_su"/>
</dbReference>
<dbReference type="EC" id="2.1.3.15" evidence="2"/>
<dbReference type="InterPro" id="IPR029045">
    <property type="entry name" value="ClpP/crotonase-like_dom_sf"/>
</dbReference>
<protein>
    <recommendedName>
        <fullName evidence="2">acetyl-CoA carboxytransferase</fullName>
        <ecNumber evidence="2">2.1.3.15</ecNumber>
    </recommendedName>
</protein>
<evidence type="ECO:0000256" key="4">
    <source>
        <dbReference type="ARBA" id="ARBA00022679"/>
    </source>
</evidence>
<evidence type="ECO:0000256" key="2">
    <source>
        <dbReference type="ARBA" id="ARBA00011883"/>
    </source>
</evidence>
<evidence type="ECO:0000313" key="12">
    <source>
        <dbReference type="EMBL" id="NMC61568.1"/>
    </source>
</evidence>
<gene>
    <name evidence="12" type="ORF">GYA55_00215</name>
</gene>
<dbReference type="PANTHER" id="PTHR42853">
    <property type="entry name" value="ACETYL-COENZYME A CARBOXYLASE CARBOXYL TRANSFERASE SUBUNIT ALPHA"/>
    <property type="match status" value="1"/>
</dbReference>
<evidence type="ECO:0000256" key="9">
    <source>
        <dbReference type="ARBA" id="ARBA00023160"/>
    </source>
</evidence>
<dbReference type="NCBIfam" id="NF004344">
    <property type="entry name" value="PRK05724.1"/>
    <property type="match status" value="1"/>
</dbReference>
<evidence type="ECO:0000256" key="10">
    <source>
        <dbReference type="ARBA" id="ARBA00049152"/>
    </source>
</evidence>
<dbReference type="GO" id="GO:0006633">
    <property type="term" value="P:fatty acid biosynthetic process"/>
    <property type="evidence" value="ECO:0007669"/>
    <property type="project" value="UniProtKB-KW"/>
</dbReference>
<feature type="non-terminal residue" evidence="12">
    <location>
        <position position="1"/>
    </location>
</feature>
<evidence type="ECO:0000256" key="7">
    <source>
        <dbReference type="ARBA" id="ARBA00022840"/>
    </source>
</evidence>
<dbReference type="AlphaFoldDB" id="A0A7X9FNU3"/>
<dbReference type="PROSITE" id="PS50989">
    <property type="entry name" value="COA_CT_CTER"/>
    <property type="match status" value="1"/>
</dbReference>
<evidence type="ECO:0000256" key="8">
    <source>
        <dbReference type="ARBA" id="ARBA00023098"/>
    </source>
</evidence>
<dbReference type="InterPro" id="IPR011763">
    <property type="entry name" value="COA_CT_C"/>
</dbReference>
<name>A0A7X9FNU3_9DELT</name>
<accession>A0A7X9FNU3</accession>
<comment type="pathway">
    <text evidence="1">Lipid metabolism; malonyl-CoA biosynthesis; malonyl-CoA from acetyl-CoA: step 1/1.</text>
</comment>
<evidence type="ECO:0000256" key="6">
    <source>
        <dbReference type="ARBA" id="ARBA00022832"/>
    </source>
</evidence>
<evidence type="ECO:0000256" key="1">
    <source>
        <dbReference type="ARBA" id="ARBA00004956"/>
    </source>
</evidence>
<dbReference type="GO" id="GO:0005524">
    <property type="term" value="F:ATP binding"/>
    <property type="evidence" value="ECO:0007669"/>
    <property type="project" value="UniProtKB-KW"/>
</dbReference>
<reference evidence="12 13" key="1">
    <citation type="journal article" date="2020" name="Biotechnol. Biofuels">
        <title>New insights from the biogas microbiome by comprehensive genome-resolved metagenomics of nearly 1600 species originating from multiple anaerobic digesters.</title>
        <authorList>
            <person name="Campanaro S."/>
            <person name="Treu L."/>
            <person name="Rodriguez-R L.M."/>
            <person name="Kovalovszki A."/>
            <person name="Ziels R.M."/>
            <person name="Maus I."/>
            <person name="Zhu X."/>
            <person name="Kougias P.G."/>
            <person name="Basile A."/>
            <person name="Luo G."/>
            <person name="Schluter A."/>
            <person name="Konstantinidis K.T."/>
            <person name="Angelidaki I."/>
        </authorList>
    </citation>
    <scope>NUCLEOTIDE SEQUENCE [LARGE SCALE GENOMIC DNA]</scope>
    <source>
        <strain evidence="12">AS27yjCOA_65</strain>
    </source>
</reference>